<evidence type="ECO:0000313" key="7">
    <source>
        <dbReference type="EMBL" id="ESO96933.1"/>
    </source>
</evidence>
<dbReference type="GO" id="GO:0008270">
    <property type="term" value="F:zinc ion binding"/>
    <property type="evidence" value="ECO:0007669"/>
    <property type="project" value="UniProtKB-KW"/>
</dbReference>
<protein>
    <recommendedName>
        <fullName evidence="6">RING-type domain-containing protein</fullName>
    </recommendedName>
</protein>
<dbReference type="OrthoDB" id="111250at2759"/>
<keyword evidence="1" id="KW-0479">Metal-binding</keyword>
<keyword evidence="8" id="KW-1185">Reference proteome</keyword>
<dbReference type="CDD" id="cd16564">
    <property type="entry name" value="RING-HC_RNF222"/>
    <property type="match status" value="1"/>
</dbReference>
<evidence type="ECO:0000259" key="6">
    <source>
        <dbReference type="PROSITE" id="PS50089"/>
    </source>
</evidence>
<evidence type="ECO:0000256" key="2">
    <source>
        <dbReference type="ARBA" id="ARBA00022771"/>
    </source>
</evidence>
<evidence type="ECO:0000256" key="3">
    <source>
        <dbReference type="ARBA" id="ARBA00022833"/>
    </source>
</evidence>
<dbReference type="Gene3D" id="3.30.40.10">
    <property type="entry name" value="Zinc/RING finger domain, C3HC4 (zinc finger)"/>
    <property type="match status" value="1"/>
</dbReference>
<sequence length="330" mass="38351">MSSTMKECPVCLEDYKQPKFLSCHHTFCLDCIRSMATSNLIICPLCKRAMTLPKKLTDLTTNFYLDNTPSELVVGWYQTTLEFVFRWGKRHQKHSVHGVTLKFELSKGKTAECGEVLAIDIQLPPARKYFVTSCNIEYDITLINQKSRSISTNQKGQLQLEDKGARVPLIRYKDAMDKHIGFIIRETMHQNNPTPPTKQPRYQNNPTQPTKQPRYQNNQTSQTKQSRHQNNPTQPTKQPRYQNNQPPPTKQPRYKNIPIPPTKQPKHQHNPPPSAKQPRYQNNPPPPTKQPKNLVENFPLCHMKAWTMLSFWIKIQNNMTMKILNKPNLK</sequence>
<dbReference type="Proteomes" id="UP000030746">
    <property type="component" value="Unassembled WGS sequence"/>
</dbReference>
<feature type="domain" description="RING-type" evidence="6">
    <location>
        <begin position="8"/>
        <end position="47"/>
    </location>
</feature>
<dbReference type="KEGG" id="lgi:LOTGIDRAFT_159688"/>
<dbReference type="EMBL" id="KB201362">
    <property type="protein sequence ID" value="ESO96933.1"/>
    <property type="molecule type" value="Genomic_DNA"/>
</dbReference>
<dbReference type="PANTHER" id="PTHR25462:SF303">
    <property type="entry name" value="E3 UBIQUITIN-PROTEIN LIGASE TRIM71"/>
    <property type="match status" value="1"/>
</dbReference>
<dbReference type="PROSITE" id="PS50089">
    <property type="entry name" value="ZF_RING_2"/>
    <property type="match status" value="1"/>
</dbReference>
<dbReference type="RefSeq" id="XP_009052426.1">
    <property type="nucleotide sequence ID" value="XM_009054178.1"/>
</dbReference>
<evidence type="ECO:0000256" key="5">
    <source>
        <dbReference type="SAM" id="MobiDB-lite"/>
    </source>
</evidence>
<dbReference type="InterPro" id="IPR047153">
    <property type="entry name" value="TRIM45/56/19-like"/>
</dbReference>
<keyword evidence="2 4" id="KW-0863">Zinc-finger</keyword>
<feature type="compositionally biased region" description="Polar residues" evidence="5">
    <location>
        <begin position="200"/>
        <end position="244"/>
    </location>
</feature>
<evidence type="ECO:0000256" key="4">
    <source>
        <dbReference type="PROSITE-ProRule" id="PRU00175"/>
    </source>
</evidence>
<dbReference type="SUPFAM" id="SSF57850">
    <property type="entry name" value="RING/U-box"/>
    <property type="match status" value="1"/>
</dbReference>
<dbReference type="InterPro" id="IPR018957">
    <property type="entry name" value="Znf_C3HC4_RING-type"/>
</dbReference>
<proteinExistence type="predicted"/>
<dbReference type="GeneID" id="20238119"/>
<reference evidence="7 8" key="1">
    <citation type="journal article" date="2013" name="Nature">
        <title>Insights into bilaterian evolution from three spiralian genomes.</title>
        <authorList>
            <person name="Simakov O."/>
            <person name="Marletaz F."/>
            <person name="Cho S.J."/>
            <person name="Edsinger-Gonzales E."/>
            <person name="Havlak P."/>
            <person name="Hellsten U."/>
            <person name="Kuo D.H."/>
            <person name="Larsson T."/>
            <person name="Lv J."/>
            <person name="Arendt D."/>
            <person name="Savage R."/>
            <person name="Osoegawa K."/>
            <person name="de Jong P."/>
            <person name="Grimwood J."/>
            <person name="Chapman J.A."/>
            <person name="Shapiro H."/>
            <person name="Aerts A."/>
            <person name="Otillar R.P."/>
            <person name="Terry A.Y."/>
            <person name="Boore J.L."/>
            <person name="Grigoriev I.V."/>
            <person name="Lindberg D.R."/>
            <person name="Seaver E.C."/>
            <person name="Weisblat D.A."/>
            <person name="Putnam N.H."/>
            <person name="Rokhsar D.S."/>
        </authorList>
    </citation>
    <scope>NUCLEOTIDE SEQUENCE [LARGE SCALE GENOMIC DNA]</scope>
</reference>
<dbReference type="CTD" id="20238119"/>
<dbReference type="InterPro" id="IPR017907">
    <property type="entry name" value="Znf_RING_CS"/>
</dbReference>
<accession>V3ZZG7</accession>
<dbReference type="Pfam" id="PF00097">
    <property type="entry name" value="zf-C3HC4"/>
    <property type="match status" value="1"/>
</dbReference>
<gene>
    <name evidence="7" type="ORF">LOTGIDRAFT_159688</name>
</gene>
<evidence type="ECO:0000256" key="1">
    <source>
        <dbReference type="ARBA" id="ARBA00022723"/>
    </source>
</evidence>
<dbReference type="PANTHER" id="PTHR25462">
    <property type="entry name" value="BONUS, ISOFORM C-RELATED"/>
    <property type="match status" value="1"/>
</dbReference>
<evidence type="ECO:0000313" key="8">
    <source>
        <dbReference type="Proteomes" id="UP000030746"/>
    </source>
</evidence>
<dbReference type="AlphaFoldDB" id="V3ZZG7"/>
<dbReference type="PROSITE" id="PS00518">
    <property type="entry name" value="ZF_RING_1"/>
    <property type="match status" value="1"/>
</dbReference>
<name>V3ZZG7_LOTGI</name>
<organism evidence="7 8">
    <name type="scientific">Lottia gigantea</name>
    <name type="common">Giant owl limpet</name>
    <dbReference type="NCBI Taxonomy" id="225164"/>
    <lineage>
        <taxon>Eukaryota</taxon>
        <taxon>Metazoa</taxon>
        <taxon>Spiralia</taxon>
        <taxon>Lophotrochozoa</taxon>
        <taxon>Mollusca</taxon>
        <taxon>Gastropoda</taxon>
        <taxon>Patellogastropoda</taxon>
        <taxon>Lottioidea</taxon>
        <taxon>Lottiidae</taxon>
        <taxon>Lottia</taxon>
    </lineage>
</organism>
<feature type="region of interest" description="Disordered" evidence="5">
    <location>
        <begin position="188"/>
        <end position="294"/>
    </location>
</feature>
<dbReference type="InterPro" id="IPR013083">
    <property type="entry name" value="Znf_RING/FYVE/PHD"/>
</dbReference>
<dbReference type="InterPro" id="IPR001841">
    <property type="entry name" value="Znf_RING"/>
</dbReference>
<dbReference type="SMART" id="SM00184">
    <property type="entry name" value="RING"/>
    <property type="match status" value="1"/>
</dbReference>
<keyword evidence="3" id="KW-0862">Zinc</keyword>
<dbReference type="HOGENOM" id="CLU_842748_0_0_1"/>